<name>A0A1M6Z7Q8_9FLAO</name>
<dbReference type="AlphaFoldDB" id="A0A1M6Z7Q8"/>
<reference evidence="2 4" key="2">
    <citation type="submission" date="2016-11" db="EMBL/GenBank/DDBJ databases">
        <authorList>
            <person name="Jaros S."/>
            <person name="Januszkiewicz K."/>
            <person name="Wedrychowicz H."/>
        </authorList>
    </citation>
    <scope>NUCLEOTIDE SEQUENCE [LARGE SCALE GENOMIC DNA]</scope>
    <source>
        <strain evidence="2 4">DSM 27621</strain>
    </source>
</reference>
<evidence type="ECO:0000313" key="2">
    <source>
        <dbReference type="EMBL" id="SHL26478.1"/>
    </source>
</evidence>
<dbReference type="Proteomes" id="UP000093508">
    <property type="component" value="Unassembled WGS sequence"/>
</dbReference>
<accession>A0A1M6Z7Q8</accession>
<evidence type="ECO:0000313" key="4">
    <source>
        <dbReference type="Proteomes" id="UP000184069"/>
    </source>
</evidence>
<protein>
    <submittedName>
        <fullName evidence="2">Uncharacterized protein</fullName>
    </submittedName>
</protein>
<keyword evidence="3" id="KW-1185">Reference proteome</keyword>
<evidence type="ECO:0000313" key="1">
    <source>
        <dbReference type="EMBL" id="OCA79540.1"/>
    </source>
</evidence>
<gene>
    <name evidence="1" type="ORF">BBH99_18530</name>
    <name evidence="2" type="ORF">SAMN05444407_103118</name>
</gene>
<reference evidence="1 3" key="1">
    <citation type="submission" date="2016-07" db="EMBL/GenBank/DDBJ databases">
        <authorList>
            <person name="Jeong J.-J."/>
            <person name="Kim D.W."/>
            <person name="Sang M.K."/>
            <person name="Choi I.-G."/>
            <person name="Kim K.D."/>
        </authorList>
    </citation>
    <scope>NUCLEOTIDE SEQUENCE [LARGE SCALE GENOMIC DNA]</scope>
    <source>
        <strain evidence="1 3">C-26</strain>
    </source>
</reference>
<organism evidence="2 4">
    <name type="scientific">Chryseobacterium contaminans</name>
    <dbReference type="NCBI Taxonomy" id="1423959"/>
    <lineage>
        <taxon>Bacteria</taxon>
        <taxon>Pseudomonadati</taxon>
        <taxon>Bacteroidota</taxon>
        <taxon>Flavobacteriia</taxon>
        <taxon>Flavobacteriales</taxon>
        <taxon>Weeksellaceae</taxon>
        <taxon>Chryseobacterium group</taxon>
        <taxon>Chryseobacterium</taxon>
    </lineage>
</organism>
<dbReference type="EMBL" id="FRBM01000003">
    <property type="protein sequence ID" value="SHL26478.1"/>
    <property type="molecule type" value="Genomic_DNA"/>
</dbReference>
<dbReference type="STRING" id="1423959.SAMN05444407_103118"/>
<proteinExistence type="predicted"/>
<evidence type="ECO:0000313" key="3">
    <source>
        <dbReference type="Proteomes" id="UP000093508"/>
    </source>
</evidence>
<dbReference type="EMBL" id="MAYF01000071">
    <property type="protein sequence ID" value="OCA79540.1"/>
    <property type="molecule type" value="Genomic_DNA"/>
</dbReference>
<dbReference type="Proteomes" id="UP000184069">
    <property type="component" value="Unassembled WGS sequence"/>
</dbReference>
<sequence>MISSADASIILISSIKNIARSVMVFTWFRKSLYYSDLQLGANANSRFNSRRNGYESQWDSKDGQRSIILGATHAKRGDYRSIKAIMSYGKTHKNSY</sequence>